<dbReference type="PANTHER" id="PTHR30348:SF13">
    <property type="entry name" value="UPF0759 PROTEIN YUNF"/>
    <property type="match status" value="1"/>
</dbReference>
<sequence>MNKGNLQVGVCGWGDHDELYPQGVRDRDKLSVYASHFARVEIDSSFYAILPQKNYETWVRDTPDAFRFVVKAYQAMTGHRRGGAELEREEMFLRFAESIEPLRQAGKLHAVLFQFPPWFDCTKDHVQYLAACRQLYPDLPLAVEFRHQSWFSENYCDKTLQFLRQLAVTHVVCDEPQVPNGSVPIVVAVTEPRLALVRFHGRNTAGWRDPGKGTNWRDVRYLYNYSEAELQSWLPKIKQLQETADEVCILFNNNSGGDAVNNAKRLMQLLNIEPTGLYPRQMELF</sequence>
<protein>
    <submittedName>
        <fullName evidence="1">Uncharacterized protein YecE (DUF72 family)</fullName>
    </submittedName>
</protein>
<dbReference type="AlphaFoldDB" id="A0A938Y2Z8"/>
<name>A0A938Y2Z8_9BACL</name>
<dbReference type="PANTHER" id="PTHR30348">
    <property type="entry name" value="UNCHARACTERIZED PROTEIN YECE"/>
    <property type="match status" value="1"/>
</dbReference>
<evidence type="ECO:0000313" key="1">
    <source>
        <dbReference type="EMBL" id="MBM7591021.1"/>
    </source>
</evidence>
<gene>
    <name evidence="1" type="ORF">JOD01_002647</name>
</gene>
<evidence type="ECO:0000313" key="2">
    <source>
        <dbReference type="Proteomes" id="UP000717624"/>
    </source>
</evidence>
<dbReference type="SUPFAM" id="SSF117396">
    <property type="entry name" value="TM1631-like"/>
    <property type="match status" value="1"/>
</dbReference>
<dbReference type="Proteomes" id="UP000717624">
    <property type="component" value="Unassembled WGS sequence"/>
</dbReference>
<comment type="caution">
    <text evidence="1">The sequence shown here is derived from an EMBL/GenBank/DDBJ whole genome shotgun (WGS) entry which is preliminary data.</text>
</comment>
<dbReference type="RefSeq" id="WP_204518764.1">
    <property type="nucleotide sequence ID" value="NZ_BAABIN010000014.1"/>
</dbReference>
<organism evidence="1 2">
    <name type="scientific">Brevibacillus fulvus</name>
    <dbReference type="NCBI Taxonomy" id="1125967"/>
    <lineage>
        <taxon>Bacteria</taxon>
        <taxon>Bacillati</taxon>
        <taxon>Bacillota</taxon>
        <taxon>Bacilli</taxon>
        <taxon>Bacillales</taxon>
        <taxon>Paenibacillaceae</taxon>
        <taxon>Brevibacillus</taxon>
    </lineage>
</organism>
<reference evidence="1" key="1">
    <citation type="submission" date="2021-01" db="EMBL/GenBank/DDBJ databases">
        <title>Genomic Encyclopedia of Type Strains, Phase IV (KMG-IV): sequencing the most valuable type-strain genomes for metagenomic binning, comparative biology and taxonomic classification.</title>
        <authorList>
            <person name="Goeker M."/>
        </authorList>
    </citation>
    <scope>NUCLEOTIDE SEQUENCE</scope>
    <source>
        <strain evidence="1">DSM 25523</strain>
    </source>
</reference>
<dbReference type="InterPro" id="IPR036520">
    <property type="entry name" value="UPF0759_sf"/>
</dbReference>
<dbReference type="InterPro" id="IPR002763">
    <property type="entry name" value="DUF72"/>
</dbReference>
<dbReference type="Pfam" id="PF01904">
    <property type="entry name" value="DUF72"/>
    <property type="match status" value="1"/>
</dbReference>
<dbReference type="EMBL" id="JAFBEB010000009">
    <property type="protein sequence ID" value="MBM7591021.1"/>
    <property type="molecule type" value="Genomic_DNA"/>
</dbReference>
<proteinExistence type="predicted"/>
<accession>A0A938Y2Z8</accession>
<dbReference type="Gene3D" id="3.20.20.410">
    <property type="entry name" value="Protein of unknown function UPF0759"/>
    <property type="match status" value="1"/>
</dbReference>
<keyword evidence="2" id="KW-1185">Reference proteome</keyword>